<dbReference type="PANTHER" id="PTHR24221">
    <property type="entry name" value="ATP-BINDING CASSETTE SUB-FAMILY B"/>
    <property type="match status" value="1"/>
</dbReference>
<feature type="domain" description="ABC transporter" evidence="9">
    <location>
        <begin position="337"/>
        <end position="573"/>
    </location>
</feature>
<evidence type="ECO:0000313" key="12">
    <source>
        <dbReference type="Proteomes" id="UP000547011"/>
    </source>
</evidence>
<dbReference type="EMBL" id="JACIEW010000002">
    <property type="protein sequence ID" value="MBB4051361.1"/>
    <property type="molecule type" value="Genomic_DNA"/>
</dbReference>
<dbReference type="RefSeq" id="WP_183310127.1">
    <property type="nucleotide sequence ID" value="NZ_JACIEW010000002.1"/>
</dbReference>
<feature type="transmembrane region" description="Helical" evidence="8">
    <location>
        <begin position="61"/>
        <end position="81"/>
    </location>
</feature>
<dbReference type="InterPro" id="IPR036640">
    <property type="entry name" value="ABC1_TM_sf"/>
</dbReference>
<dbReference type="Gene3D" id="3.40.50.300">
    <property type="entry name" value="P-loop containing nucleotide triphosphate hydrolases"/>
    <property type="match status" value="1"/>
</dbReference>
<dbReference type="GO" id="GO:0030256">
    <property type="term" value="C:type I protein secretion system complex"/>
    <property type="evidence" value="ECO:0007669"/>
    <property type="project" value="InterPro"/>
</dbReference>
<dbReference type="GO" id="GO:0016887">
    <property type="term" value="F:ATP hydrolysis activity"/>
    <property type="evidence" value="ECO:0007669"/>
    <property type="project" value="InterPro"/>
</dbReference>
<dbReference type="InterPro" id="IPR003439">
    <property type="entry name" value="ABC_transporter-like_ATP-bd"/>
</dbReference>
<dbReference type="InterPro" id="IPR010128">
    <property type="entry name" value="ATPase_T1SS_PrtD-like"/>
</dbReference>
<evidence type="ECO:0000256" key="6">
    <source>
        <dbReference type="ARBA" id="ARBA00022989"/>
    </source>
</evidence>
<dbReference type="Proteomes" id="UP000547011">
    <property type="component" value="Unassembled WGS sequence"/>
</dbReference>
<dbReference type="InterPro" id="IPR011527">
    <property type="entry name" value="ABC1_TM_dom"/>
</dbReference>
<dbReference type="Gene3D" id="1.20.1560.10">
    <property type="entry name" value="ABC transporter type 1, transmembrane domain"/>
    <property type="match status" value="1"/>
</dbReference>
<dbReference type="PROSITE" id="PS00211">
    <property type="entry name" value="ABC_TRANSPORTER_1"/>
    <property type="match status" value="1"/>
</dbReference>
<dbReference type="PANTHER" id="PTHR24221:SF248">
    <property type="entry name" value="ABC TRANSPORTER TRANSMEMBRANE REGION"/>
    <property type="match status" value="1"/>
</dbReference>
<keyword evidence="5 11" id="KW-0067">ATP-binding</keyword>
<feature type="transmembrane region" description="Helical" evidence="8">
    <location>
        <begin position="151"/>
        <end position="177"/>
    </location>
</feature>
<dbReference type="AlphaFoldDB" id="A0A7W6IKM0"/>
<dbReference type="SUPFAM" id="SSF52540">
    <property type="entry name" value="P-loop containing nucleoside triphosphate hydrolases"/>
    <property type="match status" value="1"/>
</dbReference>
<accession>A0A7W6IKM0</accession>
<comment type="subcellular location">
    <subcellularLocation>
        <location evidence="1">Cell membrane</location>
        <topology evidence="1">Multi-pass membrane protein</topology>
    </subcellularLocation>
</comment>
<evidence type="ECO:0000256" key="5">
    <source>
        <dbReference type="ARBA" id="ARBA00022840"/>
    </source>
</evidence>
<evidence type="ECO:0000256" key="8">
    <source>
        <dbReference type="SAM" id="Phobius"/>
    </source>
</evidence>
<dbReference type="SMART" id="SM00382">
    <property type="entry name" value="AAA"/>
    <property type="match status" value="1"/>
</dbReference>
<keyword evidence="3 8" id="KW-0812">Transmembrane</keyword>
<proteinExistence type="inferred from homology"/>
<evidence type="ECO:0000256" key="2">
    <source>
        <dbReference type="ARBA" id="ARBA00005417"/>
    </source>
</evidence>
<name>A0A7W6IKM0_9HYPH</name>
<organism evidence="11 12">
    <name type="scientific">Devosia subaequoris</name>
    <dbReference type="NCBI Taxonomy" id="395930"/>
    <lineage>
        <taxon>Bacteria</taxon>
        <taxon>Pseudomonadati</taxon>
        <taxon>Pseudomonadota</taxon>
        <taxon>Alphaproteobacteria</taxon>
        <taxon>Hyphomicrobiales</taxon>
        <taxon>Devosiaceae</taxon>
        <taxon>Devosia</taxon>
    </lineage>
</organism>
<comment type="caution">
    <text evidence="11">The sequence shown here is derived from an EMBL/GenBank/DDBJ whole genome shotgun (WGS) entry which is preliminary data.</text>
</comment>
<dbReference type="InterPro" id="IPR003593">
    <property type="entry name" value="AAA+_ATPase"/>
</dbReference>
<dbReference type="PROSITE" id="PS50893">
    <property type="entry name" value="ABC_TRANSPORTER_2"/>
    <property type="match status" value="1"/>
</dbReference>
<dbReference type="GO" id="GO:0005524">
    <property type="term" value="F:ATP binding"/>
    <property type="evidence" value="ECO:0007669"/>
    <property type="project" value="UniProtKB-KW"/>
</dbReference>
<gene>
    <name evidence="11" type="ORF">GGR20_000997</name>
</gene>
<dbReference type="InterPro" id="IPR017871">
    <property type="entry name" value="ABC_transporter-like_CS"/>
</dbReference>
<dbReference type="NCBIfam" id="TIGR01842">
    <property type="entry name" value="type_I_sec_PrtD"/>
    <property type="match status" value="1"/>
</dbReference>
<keyword evidence="4" id="KW-0547">Nucleotide-binding</keyword>
<dbReference type="InterPro" id="IPR039421">
    <property type="entry name" value="Type_1_exporter"/>
</dbReference>
<feature type="domain" description="ABC transmembrane type-1" evidence="10">
    <location>
        <begin position="34"/>
        <end position="306"/>
    </location>
</feature>
<dbReference type="SUPFAM" id="SSF90123">
    <property type="entry name" value="ABC transporter transmembrane region"/>
    <property type="match status" value="1"/>
</dbReference>
<dbReference type="GO" id="GO:0034040">
    <property type="term" value="F:ATPase-coupled lipid transmembrane transporter activity"/>
    <property type="evidence" value="ECO:0007669"/>
    <property type="project" value="TreeGrafter"/>
</dbReference>
<keyword evidence="12" id="KW-1185">Reference proteome</keyword>
<dbReference type="GO" id="GO:0140359">
    <property type="term" value="F:ABC-type transporter activity"/>
    <property type="evidence" value="ECO:0007669"/>
    <property type="project" value="InterPro"/>
</dbReference>
<keyword evidence="6 8" id="KW-1133">Transmembrane helix</keyword>
<reference evidence="11 12" key="1">
    <citation type="submission" date="2020-08" db="EMBL/GenBank/DDBJ databases">
        <title>Genomic Encyclopedia of Type Strains, Phase IV (KMG-IV): sequencing the most valuable type-strain genomes for metagenomic binning, comparative biology and taxonomic classification.</title>
        <authorList>
            <person name="Goeker M."/>
        </authorList>
    </citation>
    <scope>NUCLEOTIDE SEQUENCE [LARGE SCALE GENOMIC DNA]</scope>
    <source>
        <strain evidence="11 12">DSM 23447</strain>
    </source>
</reference>
<protein>
    <submittedName>
        <fullName evidence="11">ATP-binding cassette subfamily C protein</fullName>
    </submittedName>
</protein>
<sequence length="581" mass="62405">MAKPTSGKALAERRNDAMLKREFKGIGVFLFWISGIINVLALTGSFYMLQIYDRALTSGSVPTLAALSVLALGLYLFQGVFDIIRSQLLVRIGAKIDRILSPIAHRVSVDMPRFGFSSAEALERGRDVDTLRTFMGSQGPVALFDLPWVPLYILFVYFLHPVLGAVTLGGAVLLTLLTVWTELKSRQLANAVHQANIARSAIADSNARNSDIIKAMGIQDRAVHRYTKANSEHLVLQTQVTDITGTFSAISRVLRMLLQSGLLGLGAYFTIHGQMSAGAIIAVSVAASRALAPIDMAIGNWKGMVTARQAYKRLRETMVALADLPERIDLPAPKESLRVEKITVAAPSSGQVLLSEVSLEVKAGQGLAIIGPSGGGKTTLIRALTGIWPVLRGSVRLDNADLLQWKEEVLGRYVGYLSQEVALMDGTIVENISRFAPKRDGKGVVAAAMAAGVHELIVRLPDGYDTPLGSQGTALSAGQRQRIGLARALYDDPFVVVLDEPNAFLDTEGEQALNKAIAGIKKRGGIVIVVAHRPSVLEQMDLVAVVQAGKLTAFGTKAQVLGAQQAPERSKPNLQPVRAAE</sequence>
<evidence type="ECO:0000256" key="7">
    <source>
        <dbReference type="ARBA" id="ARBA00023136"/>
    </source>
</evidence>
<dbReference type="InterPro" id="IPR027417">
    <property type="entry name" value="P-loop_NTPase"/>
</dbReference>
<evidence type="ECO:0000259" key="9">
    <source>
        <dbReference type="PROSITE" id="PS50893"/>
    </source>
</evidence>
<feature type="transmembrane region" description="Helical" evidence="8">
    <location>
        <begin position="26"/>
        <end position="49"/>
    </location>
</feature>
<evidence type="ECO:0000259" key="10">
    <source>
        <dbReference type="PROSITE" id="PS50929"/>
    </source>
</evidence>
<evidence type="ECO:0000313" key="11">
    <source>
        <dbReference type="EMBL" id="MBB4051361.1"/>
    </source>
</evidence>
<comment type="similarity">
    <text evidence="2">Belongs to the ABC transporter superfamily.</text>
</comment>
<dbReference type="Pfam" id="PF00005">
    <property type="entry name" value="ABC_tran"/>
    <property type="match status" value="1"/>
</dbReference>
<dbReference type="PROSITE" id="PS50929">
    <property type="entry name" value="ABC_TM1F"/>
    <property type="match status" value="1"/>
</dbReference>
<dbReference type="Pfam" id="PF00664">
    <property type="entry name" value="ABC_membrane"/>
    <property type="match status" value="1"/>
</dbReference>
<evidence type="ECO:0000256" key="1">
    <source>
        <dbReference type="ARBA" id="ARBA00004651"/>
    </source>
</evidence>
<keyword evidence="7 8" id="KW-0472">Membrane</keyword>
<dbReference type="GO" id="GO:0005886">
    <property type="term" value="C:plasma membrane"/>
    <property type="evidence" value="ECO:0007669"/>
    <property type="project" value="UniProtKB-SubCell"/>
</dbReference>
<dbReference type="GO" id="GO:0030253">
    <property type="term" value="P:protein secretion by the type I secretion system"/>
    <property type="evidence" value="ECO:0007669"/>
    <property type="project" value="InterPro"/>
</dbReference>
<evidence type="ECO:0000256" key="4">
    <source>
        <dbReference type="ARBA" id="ARBA00022741"/>
    </source>
</evidence>
<evidence type="ECO:0000256" key="3">
    <source>
        <dbReference type="ARBA" id="ARBA00022692"/>
    </source>
</evidence>